<reference evidence="2" key="1">
    <citation type="submission" date="2015-09" db="EMBL/GenBank/DDBJ databases">
        <authorList>
            <person name="Daims H."/>
        </authorList>
    </citation>
    <scope>NUCLEOTIDE SEQUENCE [LARGE SCALE GENOMIC DNA]</scope>
</reference>
<sequence length="241" mass="27135">MSNESQKKRASVLIATHDLAFGIKLADWLAVHGYQAVLIRSWLTMIDECRDLRPRAVVIDLSRREQTVSPSYEEVLRAIETTCPRAVVVVMDDPPGASPVQRGRDTALRYIRTQPADFAHIGRLLHSEIDHDATILPGTHAARTSHDQWTLHGRARQGERPSEINHRICHRCQGLMHPIDPLDPLDALRTGERDGLQAWRCISCGNLIDPVIIRNRHVVMANRARRRGTSPRQPVFKGAPS</sequence>
<keyword evidence="2" id="KW-1185">Reference proteome</keyword>
<proteinExistence type="predicted"/>
<accession>A0A0S4KSP0</accession>
<evidence type="ECO:0000313" key="1">
    <source>
        <dbReference type="EMBL" id="CUQ65414.1"/>
    </source>
</evidence>
<dbReference type="STRING" id="1715989.NITINOP_0438"/>
<protein>
    <submittedName>
        <fullName evidence="1">Uncharacterized protein</fullName>
    </submittedName>
</protein>
<dbReference type="AlphaFoldDB" id="A0A0S4KSP0"/>
<dbReference type="RefSeq" id="WP_062482635.1">
    <property type="nucleotide sequence ID" value="NZ_LN885086.1"/>
</dbReference>
<gene>
    <name evidence="1" type="ORF">NITINOP_0438</name>
</gene>
<evidence type="ECO:0000313" key="2">
    <source>
        <dbReference type="Proteomes" id="UP000066284"/>
    </source>
</evidence>
<dbReference type="InterPro" id="IPR011006">
    <property type="entry name" value="CheY-like_superfamily"/>
</dbReference>
<dbReference type="OrthoDB" id="9814019at2"/>
<dbReference type="Proteomes" id="UP000066284">
    <property type="component" value="Chromosome 1"/>
</dbReference>
<dbReference type="KEGG" id="nio:NITINOP_0438"/>
<dbReference type="SUPFAM" id="SSF52172">
    <property type="entry name" value="CheY-like"/>
    <property type="match status" value="1"/>
</dbReference>
<name>A0A0S4KSP0_9BACT</name>
<dbReference type="EMBL" id="LN885086">
    <property type="protein sequence ID" value="CUQ65414.1"/>
    <property type="molecule type" value="Genomic_DNA"/>
</dbReference>
<organism evidence="1 2">
    <name type="scientific">Candidatus Nitrospira inopinata</name>
    <dbReference type="NCBI Taxonomy" id="1715989"/>
    <lineage>
        <taxon>Bacteria</taxon>
        <taxon>Pseudomonadati</taxon>
        <taxon>Nitrospirota</taxon>
        <taxon>Nitrospiria</taxon>
        <taxon>Nitrospirales</taxon>
        <taxon>Nitrospiraceae</taxon>
        <taxon>Nitrospira</taxon>
    </lineage>
</organism>